<dbReference type="Gene3D" id="3.40.50.1390">
    <property type="entry name" value="Resolvase, N-terminal catalytic domain"/>
    <property type="match status" value="1"/>
</dbReference>
<protein>
    <submittedName>
        <fullName evidence="2">Resolvase</fullName>
    </submittedName>
</protein>
<dbReference type="InterPro" id="IPR050639">
    <property type="entry name" value="SSR_resolvase"/>
</dbReference>
<dbReference type="RefSeq" id="WP_185256231.1">
    <property type="nucleotide sequence ID" value="NZ_AP023368.1"/>
</dbReference>
<sequence>MNIAIYSRKSKFSETGESVENQIQYCKSYAAVHLRPAQDITFYIYEDEGFSAATSMRPQFQKLLSDIRNGKIQLLMCYRLDRITRKVSDFSETLELLEKMNVGFISATENFDTSTPMGKAMIYIASVFAQLERETIAERVRDNMLALSKTGRWLGGLTPMGYVSKEIIYLDSEFRERKLYQLVSKEEELHTVTLLFYKYQELGSLSAVENYCFIHGIKSQKNCFFSKGSIAKILENPTYCIGDQDAYAYFSSLGCCITSSVSEFNSDRGILCYNRTNQQTKNHRKKRPPTEWIIALGKHQGVISGRLFTETQAKLKKNKEKASPRKDTSAYSIVSGKILCLKCGSKMRIKNIRKENKITRFSYACERKTLTKGVKCNTPNINGAEFDKALIETLWEYLQSSLDYNQVISLLKAQNTALLKADPDISIQKTLEKEKASYQNEIDQLINQLSRNPSPLLEKYLLPKLLELDRKINDVSNQLTMLSKSSEGLTWPASVPNLHQKNPNDLAYIIKNADIQTKKTLVNALIDSIEWDGNAAYLNFRTSNGAF</sequence>
<dbReference type="PANTHER" id="PTHR30461:SF23">
    <property type="entry name" value="DNA RECOMBINASE-RELATED"/>
    <property type="match status" value="1"/>
</dbReference>
<evidence type="ECO:0000313" key="2">
    <source>
        <dbReference type="EMBL" id="BCK00573.1"/>
    </source>
</evidence>
<dbReference type="InterPro" id="IPR006119">
    <property type="entry name" value="Resolv_N"/>
</dbReference>
<dbReference type="GO" id="GO:0000150">
    <property type="term" value="F:DNA strand exchange activity"/>
    <property type="evidence" value="ECO:0007669"/>
    <property type="project" value="InterPro"/>
</dbReference>
<dbReference type="KEGG" id="acht:bsdcttw_36130"/>
<dbReference type="Pfam" id="PF13408">
    <property type="entry name" value="Zn_ribbon_recom"/>
    <property type="match status" value="1"/>
</dbReference>
<reference evidence="2 3" key="1">
    <citation type="submission" date="2020-08" db="EMBL/GenBank/DDBJ databases">
        <title>Draft genome sequencing of an Anaerocolumna strain isolated from anoxic soil subjected to BSD treatment.</title>
        <authorList>
            <person name="Uek A."/>
            <person name="Tonouchi A."/>
        </authorList>
    </citation>
    <scope>NUCLEOTIDE SEQUENCE [LARGE SCALE GENOMIC DNA]</scope>
    <source>
        <strain evidence="2 3">CTTW</strain>
    </source>
</reference>
<dbReference type="AlphaFoldDB" id="A0A7I8DQL0"/>
<dbReference type="Proteomes" id="UP000515703">
    <property type="component" value="Chromosome"/>
</dbReference>
<dbReference type="InterPro" id="IPR036162">
    <property type="entry name" value="Resolvase-like_N_sf"/>
</dbReference>
<accession>A0A7I8DQL0</accession>
<proteinExistence type="predicted"/>
<dbReference type="PROSITE" id="PS51736">
    <property type="entry name" value="RECOMBINASES_3"/>
    <property type="match status" value="1"/>
</dbReference>
<feature type="domain" description="Resolvase/invertase-type recombinase catalytic" evidence="1">
    <location>
        <begin position="2"/>
        <end position="151"/>
    </location>
</feature>
<dbReference type="SMART" id="SM00857">
    <property type="entry name" value="Resolvase"/>
    <property type="match status" value="1"/>
</dbReference>
<evidence type="ECO:0000313" key="3">
    <source>
        <dbReference type="Proteomes" id="UP000515703"/>
    </source>
</evidence>
<organism evidence="2 3">
    <name type="scientific">Anaerocolumna chitinilytica</name>
    <dbReference type="NCBI Taxonomy" id="1727145"/>
    <lineage>
        <taxon>Bacteria</taxon>
        <taxon>Bacillati</taxon>
        <taxon>Bacillota</taxon>
        <taxon>Clostridia</taxon>
        <taxon>Lachnospirales</taxon>
        <taxon>Lachnospiraceae</taxon>
        <taxon>Anaerocolumna</taxon>
    </lineage>
</organism>
<dbReference type="GO" id="GO:0003677">
    <property type="term" value="F:DNA binding"/>
    <property type="evidence" value="ECO:0007669"/>
    <property type="project" value="InterPro"/>
</dbReference>
<reference evidence="2 3" key="2">
    <citation type="submission" date="2020-08" db="EMBL/GenBank/DDBJ databases">
        <authorList>
            <person name="Ueki A."/>
            <person name="Tonouchi A."/>
        </authorList>
    </citation>
    <scope>NUCLEOTIDE SEQUENCE [LARGE SCALE GENOMIC DNA]</scope>
    <source>
        <strain evidence="2 3">CTTW</strain>
    </source>
</reference>
<dbReference type="Pfam" id="PF07508">
    <property type="entry name" value="Recombinase"/>
    <property type="match status" value="1"/>
</dbReference>
<dbReference type="InterPro" id="IPR011109">
    <property type="entry name" value="DNA_bind_recombinase_dom"/>
</dbReference>
<dbReference type="EMBL" id="AP023368">
    <property type="protein sequence ID" value="BCK00573.1"/>
    <property type="molecule type" value="Genomic_DNA"/>
</dbReference>
<dbReference type="InterPro" id="IPR025827">
    <property type="entry name" value="Zn_ribbon_recom_dom"/>
</dbReference>
<dbReference type="InterPro" id="IPR038109">
    <property type="entry name" value="DNA_bind_recomb_sf"/>
</dbReference>
<dbReference type="CDD" id="cd03768">
    <property type="entry name" value="SR_ResInv"/>
    <property type="match status" value="1"/>
</dbReference>
<dbReference type="PANTHER" id="PTHR30461">
    <property type="entry name" value="DNA-INVERTASE FROM LAMBDOID PROPHAGE"/>
    <property type="match status" value="1"/>
</dbReference>
<name>A0A7I8DQL0_9FIRM</name>
<gene>
    <name evidence="2" type="ORF">bsdcttw_36130</name>
</gene>
<evidence type="ECO:0000259" key="1">
    <source>
        <dbReference type="PROSITE" id="PS51736"/>
    </source>
</evidence>
<dbReference type="SUPFAM" id="SSF53041">
    <property type="entry name" value="Resolvase-like"/>
    <property type="match status" value="1"/>
</dbReference>
<dbReference type="Pfam" id="PF00239">
    <property type="entry name" value="Resolvase"/>
    <property type="match status" value="1"/>
</dbReference>
<keyword evidence="3" id="KW-1185">Reference proteome</keyword>
<dbReference type="Gene3D" id="3.90.1750.20">
    <property type="entry name" value="Putative Large Serine Recombinase, Chain B, Domain 2"/>
    <property type="match status" value="1"/>
</dbReference>